<sequence>MLSESTKSSRISEDEMNKVLAKAEKEAEKKDHKKQWIERMIKSAKTYYKLCPYYDKKSSKCFLTLGDKCTREGRYENCPIFIGYLDQKYNEIIQKKKMLPMDFLDLAQMI</sequence>
<evidence type="ECO:0000313" key="1">
    <source>
        <dbReference type="EMBL" id="QGR16997.1"/>
    </source>
</evidence>
<proteinExistence type="predicted"/>
<name>A0A650CHI3_SULOH</name>
<dbReference type="Proteomes" id="UP000427373">
    <property type="component" value="Chromosome"/>
</dbReference>
<keyword evidence="2" id="KW-1185">Reference proteome</keyword>
<accession>A0A650CHI3</accession>
<protein>
    <submittedName>
        <fullName evidence="1">Uncharacterized protein</fullName>
    </submittedName>
</protein>
<dbReference type="OrthoDB" id="23308at2157"/>
<reference evidence="1 2" key="1">
    <citation type="submission" date="2019-10" db="EMBL/GenBank/DDBJ databases">
        <title>Genome Sequences from Six Type Strain Members of the Archaeal Family Sulfolobaceae: Acidianus ambivalens, Acidianus infernus, Metallosphaera prunae, Stygiolobus azoricus, Sulfolobus metallicus, and Sulfurisphaera ohwakuensis.</title>
        <authorList>
            <person name="Counts J.A."/>
            <person name="Kelly R.M."/>
        </authorList>
    </citation>
    <scope>NUCLEOTIDE SEQUENCE [LARGE SCALE GENOMIC DNA]</scope>
    <source>
        <strain evidence="1 2">TA-1</strain>
    </source>
</reference>
<gene>
    <name evidence="1" type="ORF">D1869_07255</name>
</gene>
<dbReference type="GeneID" id="54123162"/>
<organism evidence="1 2">
    <name type="scientific">Sulfurisphaera ohwakuensis</name>
    <dbReference type="NCBI Taxonomy" id="69656"/>
    <lineage>
        <taxon>Archaea</taxon>
        <taxon>Thermoproteota</taxon>
        <taxon>Thermoprotei</taxon>
        <taxon>Sulfolobales</taxon>
        <taxon>Sulfolobaceae</taxon>
        <taxon>Sulfurisphaera</taxon>
    </lineage>
</organism>
<dbReference type="EMBL" id="CP045484">
    <property type="protein sequence ID" value="QGR16997.1"/>
    <property type="molecule type" value="Genomic_DNA"/>
</dbReference>
<dbReference type="KEGG" id="soh:D1869_07255"/>
<evidence type="ECO:0000313" key="2">
    <source>
        <dbReference type="Proteomes" id="UP000427373"/>
    </source>
</evidence>
<dbReference type="AlphaFoldDB" id="A0A650CHI3"/>
<dbReference type="RefSeq" id="WP_052846516.1">
    <property type="nucleotide sequence ID" value="NZ_AP031374.1"/>
</dbReference>